<accession>A0A2S4UY99</accession>
<dbReference type="PANTHER" id="PTHR46579">
    <property type="entry name" value="F5/8 TYPE C DOMAIN-CONTAINING PROTEIN-RELATED"/>
    <property type="match status" value="1"/>
</dbReference>
<organism evidence="1 2">
    <name type="scientific">Puccinia striiformis</name>
    <dbReference type="NCBI Taxonomy" id="27350"/>
    <lineage>
        <taxon>Eukaryota</taxon>
        <taxon>Fungi</taxon>
        <taxon>Dikarya</taxon>
        <taxon>Basidiomycota</taxon>
        <taxon>Pucciniomycotina</taxon>
        <taxon>Pucciniomycetes</taxon>
        <taxon>Pucciniales</taxon>
        <taxon>Pucciniaceae</taxon>
        <taxon>Puccinia</taxon>
    </lineage>
</organism>
<reference evidence="1 2" key="1">
    <citation type="submission" date="2017-12" db="EMBL/GenBank/DDBJ databases">
        <title>Gene loss provides genomic basis for host adaptation in cereal stripe rust fungi.</title>
        <authorList>
            <person name="Xia C."/>
        </authorList>
    </citation>
    <scope>NUCLEOTIDE SEQUENCE [LARGE SCALE GENOMIC DNA]</scope>
    <source>
        <strain evidence="1 2">93TX-2</strain>
    </source>
</reference>
<evidence type="ECO:0000313" key="2">
    <source>
        <dbReference type="Proteomes" id="UP000238274"/>
    </source>
</evidence>
<evidence type="ECO:0000313" key="1">
    <source>
        <dbReference type="EMBL" id="POW02242.1"/>
    </source>
</evidence>
<dbReference type="Pfam" id="PF02992">
    <property type="entry name" value="Transposase_21"/>
    <property type="match status" value="1"/>
</dbReference>
<dbReference type="VEuPathDB" id="FungiDB:PSHT_12220"/>
<dbReference type="EMBL" id="PKSM01000218">
    <property type="protein sequence ID" value="POW02242.1"/>
    <property type="molecule type" value="Genomic_DNA"/>
</dbReference>
<reference evidence="2" key="2">
    <citation type="journal article" date="2018" name="BMC Genomics">
        <title>Genomic insights into host adaptation between the wheat stripe rust pathogen (Puccinia striiformis f. sp. tritici) and the barley stripe rust pathogen (Puccinia striiformis f. sp. hordei).</title>
        <authorList>
            <person name="Xia C."/>
            <person name="Wang M."/>
            <person name="Yin C."/>
            <person name="Cornejo O.E."/>
            <person name="Hulbert S.H."/>
            <person name="Chen X."/>
        </authorList>
    </citation>
    <scope>NUCLEOTIDE SEQUENCE [LARGE SCALE GENOMIC DNA]</scope>
    <source>
        <strain evidence="2">93TX-2</strain>
    </source>
</reference>
<reference evidence="2" key="3">
    <citation type="journal article" date="2018" name="Mol. Plant Microbe Interact.">
        <title>Genome sequence resources for the wheat stripe rust pathogen (Puccinia striiformis f. sp. tritici) and the barley stripe rust pathogen (Puccinia striiformis f. sp. hordei).</title>
        <authorList>
            <person name="Xia C."/>
            <person name="Wang M."/>
            <person name="Yin C."/>
            <person name="Cornejo O.E."/>
            <person name="Hulbert S.H."/>
            <person name="Chen X."/>
        </authorList>
    </citation>
    <scope>NUCLEOTIDE SEQUENCE [LARGE SCALE GENOMIC DNA]</scope>
    <source>
        <strain evidence="2">93TX-2</strain>
    </source>
</reference>
<sequence length="761" mass="87401">MEMSDIHDSRTWKEFRGPDGRQFTSNASNITFGMFMDGINPYGNRQAGKHASVTFIILVCLSLPVSLRYSPENIFIAGIAPGPKEPSLEEVNWILRPVIEQLKSLWEPGVQLSKTYKHSTGRLVFAALLPFFADLPALRRALGFASTSAERMCSYCLLKKNDINNIEQESWPLQSLDDHRHWAKESLKAPNLKAQKQILDDHGVRYSIFLELPYWNILDYHVVDSMHNLLLGLLKWQCTRFWQMSDVEDEIEPTKVASVELHKLLAESVMMNPPARPSSPQPDETEEMPFGEILFGTITNTSDADFLLGESSWDGCWVPPSVGKIVFDRQALSYINENLNRIHIPTWIRRAIPVLGKASFGRLKADEWRNLFTIQLPLILPVFWNDDQPGNQSLLHNFAHLVSLVNIALKRTMNQDRIEKYRYHLYEYIKSSLVLFPESNLAPNHHMAFHLADCLERFGPCRAWWSFSMERLMGSVLKASTNNHLGELVARQIFIKMTHFRQNMLIPASHWAGDLEITCLSNFYWLANLRALLDSPTFPEELEPLIRQVKSLHNPIPFVAKTSNLKQVKVLDKYLFASLIIKINELFPLPDRKWIAADKWDKLKSKEVDQFAVVNSRITEISNVSIDGTDVMFSTFEKNANNSIIVLKPTVRAANYGIIKHIFKHSRIAPDKTSHTDTWFAIKPLVPVPNSDHPQPFEQLEIYEVGLRLRRLEFTGQKYIIVHSNEILAHCAWMKYGAMQINQSMDYETFALVSLDARTYL</sequence>
<gene>
    <name evidence="1" type="ORF">PSHT_12220</name>
</gene>
<name>A0A2S4UY99_9BASI</name>
<dbReference type="VEuPathDB" id="FungiDB:PSTT_04084"/>
<protein>
    <submittedName>
        <fullName evidence="1">Uncharacterized protein</fullName>
    </submittedName>
</protein>
<comment type="caution">
    <text evidence="1">The sequence shown here is derived from an EMBL/GenBank/DDBJ whole genome shotgun (WGS) entry which is preliminary data.</text>
</comment>
<proteinExistence type="predicted"/>
<dbReference type="InterPro" id="IPR004242">
    <property type="entry name" value="Transposase_21"/>
</dbReference>
<dbReference type="AlphaFoldDB" id="A0A2S4UY99"/>
<keyword evidence="2" id="KW-1185">Reference proteome</keyword>
<dbReference type="Proteomes" id="UP000238274">
    <property type="component" value="Unassembled WGS sequence"/>
</dbReference>
<dbReference type="PANTHER" id="PTHR46579:SF1">
    <property type="entry name" value="F5_8 TYPE C DOMAIN-CONTAINING PROTEIN"/>
    <property type="match status" value="1"/>
</dbReference>
<dbReference type="OrthoDB" id="2505988at2759"/>